<dbReference type="RefSeq" id="XP_009548610.1">
    <property type="nucleotide sequence ID" value="XM_009550315.1"/>
</dbReference>
<accession>W4K4V1</accession>
<sequence>MHPYLGRLSEQGYSGALRLSSARPAECCFTLSWCSLRLPLGVQLKMLTTRIIIACRSLYAYSCCVINGHASTLPSRLSHAPLSVHLYLSHSARFRFRFRSQFLYEIRHAGAFLGARCSPFSSLAPLRLHLRSNVVSRFSRSSAFPEPSPTTPNPFGLCFRRCSPYFRWWDGSLKVGQSHDALSSARVRAQLIRGTPSQTSHRGP</sequence>
<dbReference type="InParanoid" id="W4K4V1"/>
<dbReference type="AlphaFoldDB" id="W4K4V1"/>
<name>W4K4V1_HETIT</name>
<evidence type="ECO:0000313" key="2">
    <source>
        <dbReference type="Proteomes" id="UP000030671"/>
    </source>
</evidence>
<reference evidence="1 2" key="1">
    <citation type="journal article" date="2012" name="New Phytol.">
        <title>Insight into trade-off between wood decay and parasitism from the genome of a fungal forest pathogen.</title>
        <authorList>
            <person name="Olson A."/>
            <person name="Aerts A."/>
            <person name="Asiegbu F."/>
            <person name="Belbahri L."/>
            <person name="Bouzid O."/>
            <person name="Broberg A."/>
            <person name="Canback B."/>
            <person name="Coutinho P.M."/>
            <person name="Cullen D."/>
            <person name="Dalman K."/>
            <person name="Deflorio G."/>
            <person name="van Diepen L.T."/>
            <person name="Dunand C."/>
            <person name="Duplessis S."/>
            <person name="Durling M."/>
            <person name="Gonthier P."/>
            <person name="Grimwood J."/>
            <person name="Fossdal C.G."/>
            <person name="Hansson D."/>
            <person name="Henrissat B."/>
            <person name="Hietala A."/>
            <person name="Himmelstrand K."/>
            <person name="Hoffmeister D."/>
            <person name="Hogberg N."/>
            <person name="James T.Y."/>
            <person name="Karlsson M."/>
            <person name="Kohler A."/>
            <person name="Kues U."/>
            <person name="Lee Y.H."/>
            <person name="Lin Y.C."/>
            <person name="Lind M."/>
            <person name="Lindquist E."/>
            <person name="Lombard V."/>
            <person name="Lucas S."/>
            <person name="Lunden K."/>
            <person name="Morin E."/>
            <person name="Murat C."/>
            <person name="Park J."/>
            <person name="Raffaello T."/>
            <person name="Rouze P."/>
            <person name="Salamov A."/>
            <person name="Schmutz J."/>
            <person name="Solheim H."/>
            <person name="Stahlberg J."/>
            <person name="Velez H."/>
            <person name="de Vries R.P."/>
            <person name="Wiebenga A."/>
            <person name="Woodward S."/>
            <person name="Yakovlev I."/>
            <person name="Garbelotto M."/>
            <person name="Martin F."/>
            <person name="Grigoriev I.V."/>
            <person name="Stenlid J."/>
        </authorList>
    </citation>
    <scope>NUCLEOTIDE SEQUENCE [LARGE SCALE GENOMIC DNA]</scope>
    <source>
        <strain evidence="1 2">TC 32-1</strain>
    </source>
</reference>
<evidence type="ECO:0000313" key="1">
    <source>
        <dbReference type="EMBL" id="ETW80086.1"/>
    </source>
</evidence>
<protein>
    <submittedName>
        <fullName evidence="1">Uncharacterized protein</fullName>
    </submittedName>
</protein>
<dbReference type="KEGG" id="hir:HETIRDRAFT_386567"/>
<dbReference type="GeneID" id="20672280"/>
<gene>
    <name evidence="1" type="ORF">HETIRDRAFT_386567</name>
</gene>
<organism evidence="1 2">
    <name type="scientific">Heterobasidion irregulare (strain TC 32-1)</name>
    <dbReference type="NCBI Taxonomy" id="747525"/>
    <lineage>
        <taxon>Eukaryota</taxon>
        <taxon>Fungi</taxon>
        <taxon>Dikarya</taxon>
        <taxon>Basidiomycota</taxon>
        <taxon>Agaricomycotina</taxon>
        <taxon>Agaricomycetes</taxon>
        <taxon>Russulales</taxon>
        <taxon>Bondarzewiaceae</taxon>
        <taxon>Heterobasidion</taxon>
        <taxon>Heterobasidion annosum species complex</taxon>
    </lineage>
</organism>
<keyword evidence="2" id="KW-1185">Reference proteome</keyword>
<dbReference type="Proteomes" id="UP000030671">
    <property type="component" value="Unassembled WGS sequence"/>
</dbReference>
<dbReference type="HOGENOM" id="CLU_1343415_0_0_1"/>
<dbReference type="EMBL" id="KI925460">
    <property type="protein sequence ID" value="ETW80086.1"/>
    <property type="molecule type" value="Genomic_DNA"/>
</dbReference>
<proteinExistence type="predicted"/>